<evidence type="ECO:0000313" key="2">
    <source>
        <dbReference type="Proteomes" id="UP000789366"/>
    </source>
</evidence>
<keyword evidence="2" id="KW-1185">Reference proteome</keyword>
<sequence>TMPYPHTGDAIREFLMCKVQEFNLQNKIFCVVTDNGSNMHEQISRIQSLVKFFDSPKQSQRLDTAQIEVSKKKTKEISDNSSDESEDHSNSEDEHNETTDNNKANINKFTPTLRNIKDIPTPTLPLQGEDARKDSIKLQKLMLQENEWELVQ</sequence>
<comment type="caution">
    <text evidence="1">The sequence shown here is derived from an EMBL/GenBank/DDBJ whole genome shotgun (WGS) entry which is preliminary data.</text>
</comment>
<dbReference type="EMBL" id="CAJVPW010061551">
    <property type="protein sequence ID" value="CAG8782221.1"/>
    <property type="molecule type" value="Genomic_DNA"/>
</dbReference>
<feature type="non-terminal residue" evidence="1">
    <location>
        <position position="152"/>
    </location>
</feature>
<protein>
    <submittedName>
        <fullName evidence="1">10588_t:CDS:1</fullName>
    </submittedName>
</protein>
<gene>
    <name evidence="1" type="ORF">SPELUC_LOCUS16498</name>
</gene>
<feature type="non-terminal residue" evidence="1">
    <location>
        <position position="1"/>
    </location>
</feature>
<proteinExistence type="predicted"/>
<name>A0ACA9R8N2_9GLOM</name>
<accession>A0ACA9R8N2</accession>
<organism evidence="1 2">
    <name type="scientific">Cetraspora pellucida</name>
    <dbReference type="NCBI Taxonomy" id="1433469"/>
    <lineage>
        <taxon>Eukaryota</taxon>
        <taxon>Fungi</taxon>
        <taxon>Fungi incertae sedis</taxon>
        <taxon>Mucoromycota</taxon>
        <taxon>Glomeromycotina</taxon>
        <taxon>Glomeromycetes</taxon>
        <taxon>Diversisporales</taxon>
        <taxon>Gigasporaceae</taxon>
        <taxon>Cetraspora</taxon>
    </lineage>
</organism>
<reference evidence="1" key="1">
    <citation type="submission" date="2021-06" db="EMBL/GenBank/DDBJ databases">
        <authorList>
            <person name="Kallberg Y."/>
            <person name="Tangrot J."/>
            <person name="Rosling A."/>
        </authorList>
    </citation>
    <scope>NUCLEOTIDE SEQUENCE</scope>
    <source>
        <strain evidence="1">28 12/20/2015</strain>
    </source>
</reference>
<evidence type="ECO:0000313" key="1">
    <source>
        <dbReference type="EMBL" id="CAG8782221.1"/>
    </source>
</evidence>
<dbReference type="Proteomes" id="UP000789366">
    <property type="component" value="Unassembled WGS sequence"/>
</dbReference>